<dbReference type="InterPro" id="IPR052905">
    <property type="entry name" value="LD-transpeptidase_YkuD-like"/>
</dbReference>
<dbReference type="Gene3D" id="1.10.101.10">
    <property type="entry name" value="PGBD-like superfamily/PGBD"/>
    <property type="match status" value="3"/>
</dbReference>
<dbReference type="EMBL" id="JAHBCL010000004">
    <property type="protein sequence ID" value="MBS7525682.1"/>
    <property type="molecule type" value="Genomic_DNA"/>
</dbReference>
<dbReference type="Proteomes" id="UP000746471">
    <property type="component" value="Unassembled WGS sequence"/>
</dbReference>
<keyword evidence="4" id="KW-1185">Reference proteome</keyword>
<dbReference type="RefSeq" id="WP_213235469.1">
    <property type="nucleotide sequence ID" value="NZ_JAHBCL010000004.1"/>
</dbReference>
<evidence type="ECO:0000259" key="2">
    <source>
        <dbReference type="Pfam" id="PF01471"/>
    </source>
</evidence>
<comment type="caution">
    <text evidence="3">The sequence shown here is derived from an EMBL/GenBank/DDBJ whole genome shotgun (WGS) entry which is preliminary data.</text>
</comment>
<name>A0ABS5PLC1_9FIRM</name>
<dbReference type="PANTHER" id="PTHR41533">
    <property type="entry name" value="L,D-TRANSPEPTIDASE HI_1667-RELATED"/>
    <property type="match status" value="1"/>
</dbReference>
<gene>
    <name evidence="3" type="ORF">KHM83_03220</name>
</gene>
<dbReference type="InterPro" id="IPR036365">
    <property type="entry name" value="PGBD-like_sf"/>
</dbReference>
<evidence type="ECO:0000313" key="3">
    <source>
        <dbReference type="EMBL" id="MBS7525682.1"/>
    </source>
</evidence>
<dbReference type="SUPFAM" id="SSF47090">
    <property type="entry name" value="PGBD-like"/>
    <property type="match status" value="3"/>
</dbReference>
<protein>
    <submittedName>
        <fullName evidence="3">Peptidoglycan-binding protein</fullName>
    </submittedName>
</protein>
<keyword evidence="1" id="KW-0732">Signal</keyword>
<dbReference type="Pfam" id="PF01471">
    <property type="entry name" value="PG_binding_1"/>
    <property type="match status" value="3"/>
</dbReference>
<evidence type="ECO:0000256" key="1">
    <source>
        <dbReference type="SAM" id="SignalP"/>
    </source>
</evidence>
<organism evidence="3 4">
    <name type="scientific">Fusibacter paucivorans</name>
    <dbReference type="NCBI Taxonomy" id="76009"/>
    <lineage>
        <taxon>Bacteria</taxon>
        <taxon>Bacillati</taxon>
        <taxon>Bacillota</taxon>
        <taxon>Clostridia</taxon>
        <taxon>Eubacteriales</taxon>
        <taxon>Eubacteriales Family XII. Incertae Sedis</taxon>
        <taxon>Fusibacter</taxon>
    </lineage>
</organism>
<feature type="chain" id="PRO_5045285109" evidence="1">
    <location>
        <begin position="25"/>
        <end position="442"/>
    </location>
</feature>
<reference evidence="3 4" key="1">
    <citation type="submission" date="2021-05" db="EMBL/GenBank/DDBJ databases">
        <title>Fusibacter ferrireducens sp. nov., an anaerobic, sulfur- and Fe-reducing bacterium isolated from the mangrove sediment.</title>
        <authorList>
            <person name="Qiu D."/>
        </authorList>
    </citation>
    <scope>NUCLEOTIDE SEQUENCE [LARGE SCALE GENOMIC DNA]</scope>
    <source>
        <strain evidence="3 4">DSM 12116</strain>
    </source>
</reference>
<accession>A0ABS5PLC1</accession>
<feature type="domain" description="Peptidoglycan binding-like" evidence="2">
    <location>
        <begin position="41"/>
        <end position="96"/>
    </location>
</feature>
<dbReference type="InterPro" id="IPR002477">
    <property type="entry name" value="Peptidoglycan-bd-like"/>
</dbReference>
<proteinExistence type="predicted"/>
<evidence type="ECO:0000313" key="4">
    <source>
        <dbReference type="Proteomes" id="UP000746471"/>
    </source>
</evidence>
<feature type="domain" description="Peptidoglycan binding-like" evidence="2">
    <location>
        <begin position="116"/>
        <end position="172"/>
    </location>
</feature>
<dbReference type="InterPro" id="IPR036366">
    <property type="entry name" value="PGBDSf"/>
</dbReference>
<feature type="domain" description="Peptidoglycan binding-like" evidence="2">
    <location>
        <begin position="222"/>
        <end position="275"/>
    </location>
</feature>
<dbReference type="PANTHER" id="PTHR41533:SF1">
    <property type="entry name" value="L,D-TRANSPEPTIDASE YCBB-RELATED"/>
    <property type="match status" value="1"/>
</dbReference>
<feature type="signal peptide" evidence="1">
    <location>
        <begin position="1"/>
        <end position="24"/>
    </location>
</feature>
<sequence length="442" mass="48637">MRKRITLLLTSILALTSLLGMSFADSSYFDASAYKKGDESRDVKLIQLALYIDGSYSGSEFATTFGPKTEAAVKAFQEKYGLTADGVVGDGTMSKMANLDILPLLTKTSYRNDDESEEIQFIQSALIEEGYLAIDRPTVNFGPKTEAAVKAFQRANGLDADGIVGNDTIGKLVSMGYVKTSTQTAIDEENLSDDIAYADGTEENLRYIGEVTRTSYAQGDTSDDIAVIQEALACLGYLNADTYTTYYGEETANAVKSLQAHYGLEVDGVIGSGTFSVFRQLGMLTVKSTEIVSRGATRTGEYLDWFKEVLPMAEAIYGADYRGKIKIVIEDYYTGVKINALFSYGHNHMDIEPLTKEDTEKIKKLWDYNYAWTMRPVLVYYLDHIVAGSLAGMPHAASTLDRIGDNGMAGVLDLHYKNSRTHATNKIDERHQKQIRIAAGVN</sequence>